<dbReference type="EMBL" id="JAGRRH010000017">
    <property type="protein sequence ID" value="KAG7352932.1"/>
    <property type="molecule type" value="Genomic_DNA"/>
</dbReference>
<reference evidence="2" key="2">
    <citation type="submission" date="2021-04" db="EMBL/GenBank/DDBJ databases">
        <authorList>
            <person name="Podell S."/>
        </authorList>
    </citation>
    <scope>NUCLEOTIDE SEQUENCE</scope>
    <source>
        <strain evidence="2">Hildebrandi</strain>
    </source>
</reference>
<dbReference type="AlphaFoldDB" id="A0A9K3K6U3"/>
<feature type="domain" description="Protein kinase" evidence="1">
    <location>
        <begin position="48"/>
        <end position="370"/>
    </location>
</feature>
<evidence type="ECO:0000313" key="3">
    <source>
        <dbReference type="EMBL" id="KAG7352932.1"/>
    </source>
</evidence>
<dbReference type="PANTHER" id="PTHR23257:SF958">
    <property type="entry name" value="SERINE_THREONINE-PROTEIN KINASE WNK4"/>
    <property type="match status" value="1"/>
</dbReference>
<dbReference type="PROSITE" id="PS50011">
    <property type="entry name" value="PROTEIN_KINASE_DOM"/>
    <property type="match status" value="1"/>
</dbReference>
<dbReference type="GO" id="GO:0005524">
    <property type="term" value="F:ATP binding"/>
    <property type="evidence" value="ECO:0007669"/>
    <property type="project" value="InterPro"/>
</dbReference>
<dbReference type="EMBL" id="JAGRRH010000076">
    <property type="protein sequence ID" value="KAG7337710.1"/>
    <property type="molecule type" value="Genomic_DNA"/>
</dbReference>
<evidence type="ECO:0000313" key="4">
    <source>
        <dbReference type="EMBL" id="KAG7366984.1"/>
    </source>
</evidence>
<dbReference type="OrthoDB" id="192555at2759"/>
<dbReference type="EMBL" id="JAGRRH010000007">
    <property type="protein sequence ID" value="KAG7366984.1"/>
    <property type="molecule type" value="Genomic_DNA"/>
</dbReference>
<keyword evidence="2" id="KW-0723">Serine/threonine-protein kinase</keyword>
<comment type="caution">
    <text evidence="2">The sequence shown here is derived from an EMBL/GenBank/DDBJ whole genome shotgun (WGS) entry which is preliminary data.</text>
</comment>
<organism evidence="2 5">
    <name type="scientific">Nitzschia inconspicua</name>
    <dbReference type="NCBI Taxonomy" id="303405"/>
    <lineage>
        <taxon>Eukaryota</taxon>
        <taxon>Sar</taxon>
        <taxon>Stramenopiles</taxon>
        <taxon>Ochrophyta</taxon>
        <taxon>Bacillariophyta</taxon>
        <taxon>Bacillariophyceae</taxon>
        <taxon>Bacillariophycidae</taxon>
        <taxon>Bacillariales</taxon>
        <taxon>Bacillariaceae</taxon>
        <taxon>Nitzschia</taxon>
    </lineage>
</organism>
<dbReference type="SMART" id="SM00220">
    <property type="entry name" value="S_TKc"/>
    <property type="match status" value="1"/>
</dbReference>
<name>A0A9K3K6U3_9STRA</name>
<accession>A0A9K3K6U3</accession>
<evidence type="ECO:0000313" key="5">
    <source>
        <dbReference type="Proteomes" id="UP000693970"/>
    </source>
</evidence>
<keyword evidence="5" id="KW-1185">Reference proteome</keyword>
<dbReference type="GO" id="GO:0007165">
    <property type="term" value="P:signal transduction"/>
    <property type="evidence" value="ECO:0007669"/>
    <property type="project" value="TreeGrafter"/>
</dbReference>
<sequence>MLPLDLDVCQKASRYATRVCQEMTKRSSLIKDLKPDCVPSFERDEIMPYLGDKLGKGGFNSVYELEKIELDESAPVSNEDHRRQRSQVAHGLSRKLAVKFLNESAMGNSNEFCNGAADLLLEAKYLSALSNHPHPCIISLHGVAAAGAAGFATGQMGGYFLVVDRLYDTLDKRIDVWKELKRRKLRHSSQMNIKILQAMFLQRLQVATDICSAIRHLHKLNVVFRDLKPDNVGFDFDGRVKLFDFGLAKELDPLQKTADGTMYEMSGGTGSRRFMAPEVALGEPYNLSADIYSFAILFWELVALEKAFGKLSQEEHRKNVIEKNDRPPLKKEWKPAIQYILQSCWKRNPKDRVNSNDLYKTLKEQVDLYYEDGFEPCEEGREKRLCI</sequence>
<dbReference type="GO" id="GO:0004674">
    <property type="term" value="F:protein serine/threonine kinase activity"/>
    <property type="evidence" value="ECO:0007669"/>
    <property type="project" value="UniProtKB-KW"/>
</dbReference>
<reference evidence="2" key="1">
    <citation type="journal article" date="2021" name="Sci. Rep.">
        <title>Diploid genomic architecture of Nitzschia inconspicua, an elite biomass production diatom.</title>
        <authorList>
            <person name="Oliver A."/>
            <person name="Podell S."/>
            <person name="Pinowska A."/>
            <person name="Traller J.C."/>
            <person name="Smith S.R."/>
            <person name="McClure R."/>
            <person name="Beliaev A."/>
            <person name="Bohutskyi P."/>
            <person name="Hill E.A."/>
            <person name="Rabines A."/>
            <person name="Zheng H."/>
            <person name="Allen L.Z."/>
            <person name="Kuo A."/>
            <person name="Grigoriev I.V."/>
            <person name="Allen A.E."/>
            <person name="Hazlebeck D."/>
            <person name="Allen E.E."/>
        </authorList>
    </citation>
    <scope>NUCLEOTIDE SEQUENCE</scope>
    <source>
        <strain evidence="2">Hildebrandi</strain>
    </source>
</reference>
<proteinExistence type="predicted"/>
<gene>
    <name evidence="3" type="ORF">IV203_008980</name>
    <name evidence="2" type="ORF">IV203_011242</name>
    <name evidence="4" type="ORF">IV203_029654</name>
</gene>
<keyword evidence="2" id="KW-0808">Transferase</keyword>
<dbReference type="InterPro" id="IPR000719">
    <property type="entry name" value="Prot_kinase_dom"/>
</dbReference>
<dbReference type="GO" id="GO:0005737">
    <property type="term" value="C:cytoplasm"/>
    <property type="evidence" value="ECO:0007669"/>
    <property type="project" value="TreeGrafter"/>
</dbReference>
<evidence type="ECO:0000259" key="1">
    <source>
        <dbReference type="PROSITE" id="PS50011"/>
    </source>
</evidence>
<evidence type="ECO:0000313" key="2">
    <source>
        <dbReference type="EMBL" id="KAG7337710.1"/>
    </source>
</evidence>
<protein>
    <submittedName>
        <fullName evidence="2">Serine/threonine protein kinase</fullName>
    </submittedName>
</protein>
<dbReference type="Pfam" id="PF00069">
    <property type="entry name" value="Pkinase"/>
    <property type="match status" value="1"/>
</dbReference>
<dbReference type="PANTHER" id="PTHR23257">
    <property type="entry name" value="SERINE-THREONINE PROTEIN KINASE"/>
    <property type="match status" value="1"/>
</dbReference>
<dbReference type="InterPro" id="IPR050167">
    <property type="entry name" value="Ser_Thr_protein_kinase"/>
</dbReference>
<dbReference type="Proteomes" id="UP000693970">
    <property type="component" value="Unassembled WGS sequence"/>
</dbReference>
<keyword evidence="2" id="KW-0418">Kinase</keyword>